<sequence length="259" mass="29155">MLGKLTDVYKKSKTSNIGKLFSIVSEPMDDLQKTLETMEDWRDIDKAKGAVLDRMGEEILQEYRGGLSDEEYRLKIKTRIIINYLSDGDIETIIKLLEVFLGDHLISVQTAANVKEGPFAGAPATLLVTIRGHETIGIPFEELAKVLIGGVGTQWEYLLERKLTIEREYNKWLYPFEYYAGELVACGEKIGNDNQLYTSALNLSGDYSTQLNDYLICGDYVSGNNDNSSYSSDLNMYQSYSRNMQPYPICGTFVAGEVI</sequence>
<proteinExistence type="predicted"/>
<dbReference type="Proteomes" id="UP000595512">
    <property type="component" value="Chromosome"/>
</dbReference>
<protein>
    <submittedName>
        <fullName evidence="1">Uncharacterized protein</fullName>
    </submittedName>
</protein>
<gene>
    <name evidence="1" type="ORF">JGZ69_03085</name>
</gene>
<reference evidence="1 2" key="1">
    <citation type="submission" date="2020-12" db="EMBL/GenBank/DDBJ databases">
        <title>Taxonomic evaluation of the Bacillus sporothermodurans group of bacteria based on whole genome sequences.</title>
        <authorList>
            <person name="Fiedler G."/>
            <person name="Herbstmann A.-D."/>
            <person name="Doll E."/>
            <person name="Wenning M."/>
            <person name="Brinks E."/>
            <person name="Kabisch J."/>
            <person name="Breitenwieser F."/>
            <person name="Lappann M."/>
            <person name="Boehnlein C."/>
            <person name="Franz C."/>
        </authorList>
    </citation>
    <scope>NUCLEOTIDE SEQUENCE [LARGE SCALE GENOMIC DNA]</scope>
    <source>
        <strain evidence="1 2">DSM 10599</strain>
    </source>
</reference>
<name>A0AB37HEF0_9BACI</name>
<organism evidence="1 2">
    <name type="scientific">Heyndrickxia sporothermodurans</name>
    <dbReference type="NCBI Taxonomy" id="46224"/>
    <lineage>
        <taxon>Bacteria</taxon>
        <taxon>Bacillati</taxon>
        <taxon>Bacillota</taxon>
        <taxon>Bacilli</taxon>
        <taxon>Bacillales</taxon>
        <taxon>Bacillaceae</taxon>
        <taxon>Heyndrickxia</taxon>
    </lineage>
</organism>
<evidence type="ECO:0000313" key="2">
    <source>
        <dbReference type="Proteomes" id="UP000595512"/>
    </source>
</evidence>
<evidence type="ECO:0000313" key="1">
    <source>
        <dbReference type="EMBL" id="QQX25947.1"/>
    </source>
</evidence>
<dbReference type="KEGG" id="hspo:JGZ69_03085"/>
<dbReference type="AlphaFoldDB" id="A0AB37HEF0"/>
<dbReference type="EMBL" id="CP066701">
    <property type="protein sequence ID" value="QQX25947.1"/>
    <property type="molecule type" value="Genomic_DNA"/>
</dbReference>
<accession>A0AB37HEF0</accession>
<dbReference type="RefSeq" id="WP_202299848.1">
    <property type="nucleotide sequence ID" value="NZ_CP066701.1"/>
</dbReference>